<reference evidence="2" key="1">
    <citation type="submission" date="2019-12" db="EMBL/GenBank/DDBJ databases">
        <title>Whole-genome sequence of tobacco pathogen Ralstonia pseudosolanacearum strain RS, originating from Yunnan province of China.</title>
        <authorList>
            <person name="Lu C.-H."/>
        </authorList>
    </citation>
    <scope>NUCLEOTIDE SEQUENCE [LARGE SCALE GENOMIC DNA]</scope>
    <source>
        <strain evidence="2">RS</strain>
    </source>
</reference>
<keyword evidence="2" id="KW-1185">Reference proteome</keyword>
<name>A0ABX7ZTM1_9RALS</name>
<gene>
    <name evidence="1" type="ORF">GO999_07965</name>
</gene>
<proteinExistence type="predicted"/>
<accession>A0ABX7ZTM1</accession>
<organism evidence="1 2">
    <name type="scientific">Ralstonia nicotianae</name>
    <dbReference type="NCBI Taxonomy" id="3037696"/>
    <lineage>
        <taxon>Bacteria</taxon>
        <taxon>Pseudomonadati</taxon>
        <taxon>Pseudomonadota</taxon>
        <taxon>Betaproteobacteria</taxon>
        <taxon>Burkholderiales</taxon>
        <taxon>Burkholderiaceae</taxon>
        <taxon>Ralstonia</taxon>
        <taxon>Ralstonia solanacearum species complex</taxon>
    </lineage>
</organism>
<evidence type="ECO:0000313" key="1">
    <source>
        <dbReference type="EMBL" id="QUP58505.1"/>
    </source>
</evidence>
<evidence type="ECO:0000313" key="2">
    <source>
        <dbReference type="Proteomes" id="UP000680989"/>
    </source>
</evidence>
<dbReference type="EMBL" id="CP046674">
    <property type="protein sequence ID" value="QUP58505.1"/>
    <property type="molecule type" value="Genomic_DNA"/>
</dbReference>
<protein>
    <submittedName>
        <fullName evidence="1">Uncharacterized protein</fullName>
    </submittedName>
</protein>
<dbReference type="Proteomes" id="UP000680989">
    <property type="component" value="Chromosome"/>
</dbReference>
<sequence>MPPSATVRTDSPQFPDVPGAVARDEAKGYAVAEPAKSFKLEFEGCRRIEQEEWDILVAQHKLEEKKARTVAASQEEQSHG</sequence>
<dbReference type="RefSeq" id="WP_211906727.1">
    <property type="nucleotide sequence ID" value="NZ_CP046674.1"/>
</dbReference>